<dbReference type="InterPro" id="IPR010064">
    <property type="entry name" value="HK97-gp10_tail"/>
</dbReference>
<evidence type="ECO:0000313" key="2">
    <source>
        <dbReference type="Proteomes" id="UP000060071"/>
    </source>
</evidence>
<evidence type="ECO:0008006" key="3">
    <source>
        <dbReference type="Google" id="ProtNLM"/>
    </source>
</evidence>
<reference evidence="1 2" key="1">
    <citation type="submission" date="2015-12" db="EMBL/GenBank/DDBJ databases">
        <authorList>
            <person name="Kim M.K."/>
            <person name="Srinivasan S."/>
            <person name="Lee J.-J."/>
            <person name="Kim K."/>
        </authorList>
    </citation>
    <scope>NUCLEOTIDE SEQUENCE [LARGE SCALE GENOMIC DNA]</scope>
    <source>
        <strain evidence="1 2">BM2</strain>
    </source>
</reference>
<gene>
    <name evidence="1" type="ORF">AUC44_12535</name>
</gene>
<accession>A0ABM5X775</accession>
<protein>
    <recommendedName>
        <fullName evidence="3">HK97 gp10 family phage protein</fullName>
    </recommendedName>
</protein>
<name>A0ABM5X775_9DEIO</name>
<keyword evidence="2" id="KW-1185">Reference proteome</keyword>
<dbReference type="Proteomes" id="UP000060071">
    <property type="component" value="Chromosome"/>
</dbReference>
<dbReference type="RefSeq" id="WP_062159056.1">
    <property type="nucleotide sequence ID" value="NZ_CP013910.1"/>
</dbReference>
<organism evidence="1 2">
    <name type="scientific">Deinococcus actinosclerus</name>
    <dbReference type="NCBI Taxonomy" id="1768108"/>
    <lineage>
        <taxon>Bacteria</taxon>
        <taxon>Thermotogati</taxon>
        <taxon>Deinococcota</taxon>
        <taxon>Deinococci</taxon>
        <taxon>Deinococcales</taxon>
        <taxon>Deinococcaceae</taxon>
        <taxon>Deinococcus</taxon>
    </lineage>
</organism>
<evidence type="ECO:0000313" key="1">
    <source>
        <dbReference type="EMBL" id="ALW89622.1"/>
    </source>
</evidence>
<proteinExistence type="predicted"/>
<sequence length="90" mass="10025">MRFKHLRKKVQAVGDKRAALLALEIRNLAVRYAPVDTGRLRQSIGLKQIGPGHWRVGTNVAYALYVEFGTRFTAPAAFFRKALRDALGGT</sequence>
<dbReference type="EMBL" id="CP013910">
    <property type="protein sequence ID" value="ALW89622.1"/>
    <property type="molecule type" value="Genomic_DNA"/>
</dbReference>
<dbReference type="Pfam" id="PF04883">
    <property type="entry name" value="HK97-gp10_like"/>
    <property type="match status" value="1"/>
</dbReference>